<organism evidence="1 2">
    <name type="scientific">Lobosporangium transversale</name>
    <dbReference type="NCBI Taxonomy" id="64571"/>
    <lineage>
        <taxon>Eukaryota</taxon>
        <taxon>Fungi</taxon>
        <taxon>Fungi incertae sedis</taxon>
        <taxon>Mucoromycota</taxon>
        <taxon>Mortierellomycotina</taxon>
        <taxon>Mortierellomycetes</taxon>
        <taxon>Mortierellales</taxon>
        <taxon>Mortierellaceae</taxon>
        <taxon>Lobosporangium</taxon>
    </lineage>
</organism>
<dbReference type="OrthoDB" id="2448743at2759"/>
<evidence type="ECO:0008006" key="3">
    <source>
        <dbReference type="Google" id="ProtNLM"/>
    </source>
</evidence>
<comment type="caution">
    <text evidence="1">The sequence shown here is derived from an EMBL/GenBank/DDBJ whole genome shotgun (WGS) entry which is preliminary data.</text>
</comment>
<accession>A0A1Y2G9D8</accession>
<dbReference type="RefSeq" id="XP_021876717.1">
    <property type="nucleotide sequence ID" value="XM_022030636.1"/>
</dbReference>
<gene>
    <name evidence="1" type="ORF">BCR41DRAFT_425828</name>
</gene>
<name>A0A1Y2G9D8_9FUNG</name>
<keyword evidence="2" id="KW-1185">Reference proteome</keyword>
<dbReference type="GeneID" id="33572477"/>
<dbReference type="EMBL" id="MCFF01000055">
    <property type="protein sequence ID" value="ORZ04720.1"/>
    <property type="molecule type" value="Genomic_DNA"/>
</dbReference>
<proteinExistence type="predicted"/>
<evidence type="ECO:0000313" key="1">
    <source>
        <dbReference type="EMBL" id="ORZ04720.1"/>
    </source>
</evidence>
<protein>
    <recommendedName>
        <fullName evidence="3">F-box domain-containing protein</fullName>
    </recommendedName>
</protein>
<reference evidence="1 2" key="1">
    <citation type="submission" date="2016-07" db="EMBL/GenBank/DDBJ databases">
        <title>Pervasive Adenine N6-methylation of Active Genes in Fungi.</title>
        <authorList>
            <consortium name="DOE Joint Genome Institute"/>
            <person name="Mondo S.J."/>
            <person name="Dannebaum R.O."/>
            <person name="Kuo R.C."/>
            <person name="Labutti K."/>
            <person name="Haridas S."/>
            <person name="Kuo A."/>
            <person name="Salamov A."/>
            <person name="Ahrendt S.R."/>
            <person name="Lipzen A."/>
            <person name="Sullivan W."/>
            <person name="Andreopoulos W.B."/>
            <person name="Clum A."/>
            <person name="Lindquist E."/>
            <person name="Daum C."/>
            <person name="Ramamoorthy G.K."/>
            <person name="Gryganskyi A."/>
            <person name="Culley D."/>
            <person name="Magnuson J.K."/>
            <person name="James T.Y."/>
            <person name="O'Malley M.A."/>
            <person name="Stajich J.E."/>
            <person name="Spatafora J.W."/>
            <person name="Visel A."/>
            <person name="Grigoriev I.V."/>
        </authorList>
    </citation>
    <scope>NUCLEOTIDE SEQUENCE [LARGE SCALE GENOMIC DNA]</scope>
    <source>
        <strain evidence="1 2">NRRL 3116</strain>
    </source>
</reference>
<evidence type="ECO:0000313" key="2">
    <source>
        <dbReference type="Proteomes" id="UP000193648"/>
    </source>
</evidence>
<dbReference type="InterPro" id="IPR032675">
    <property type="entry name" value="LRR_dom_sf"/>
</dbReference>
<dbReference type="Gene3D" id="3.80.10.10">
    <property type="entry name" value="Ribonuclease Inhibitor"/>
    <property type="match status" value="1"/>
</dbReference>
<dbReference type="AlphaFoldDB" id="A0A1Y2G9D8"/>
<dbReference type="Proteomes" id="UP000193648">
    <property type="component" value="Unassembled WGS sequence"/>
</dbReference>
<dbReference type="SUPFAM" id="SSF52047">
    <property type="entry name" value="RNI-like"/>
    <property type="match status" value="1"/>
</dbReference>
<dbReference type="InParanoid" id="A0A1Y2G9D8"/>
<sequence length="405" mass="46112">MSSNNNTTLSLLASADKKLAREESPSTVHLSNSSGKRLTLEIVQTVPTSGALQNNKEYIETLVLRWCFPKEYGSLQGCSRLRYIDYQAQTLQDSSTLSDLFNLIKAHNSTITELRFYKCSSLRGVWRAVLGCTHLEVLNIRETNILDEEVDLFFQVCKKVGALEMFGVKISRLSSTFLDDDTGGFIFPHIQDEDMAALLRRMTTLRRLDASHCNFGPVSMRELLAEEQEILTRTDGTVQAILSSCSRLKKLRGCNITVSEIVKGTEWVCIEMTEMSVILEVDVDMESLESMQKQRVVFKQLGRLTRLEHLYLTGGVPQAKGFRTLDLRLRAGLDELVNLKHLRWLSFIHDKHQQIQSEDATWIVTNWPSIEYCEGVVNRDPETQSLVTDILKSHNVDTPEFDLWE</sequence>